<dbReference type="AlphaFoldDB" id="A0A4Y8X2P9"/>
<sequence>MSAGGYTLPAPAGGAPGRRVERLLLVSPAFHGYHRSIAAAWAQQGFDVTVHTYDAYSTPAMKLRNKALLELPQKAGIDRAAARVAWDTDRAVAALREARPDRVLVIKGDSLGDAFWDEVEALGVPRMLWLYDDLHRHDYSADFLRQVGPVLSYARSETEALAAQGVDAHYMPNGFDPDLAVPRLDRREEVVFVGSRYPNRVELLERLAQAGVPVRAYGRQWSHHPVDRLRTWELRRPDLPAERDIPLEEAYAVQAAAAAAINVHGLQAGHAMRTFEVPGMGGLQFVDRPDVAEFYEPGEEVLVFEDADHLVELAQRVVAEPSWGERIRAAGRRRSHAEHTFAHRAAMAQEWWV</sequence>
<gene>
    <name evidence="2" type="ORF">BJ976_001646</name>
</gene>
<dbReference type="EMBL" id="JACHMC010000001">
    <property type="protein sequence ID" value="MBB4883295.1"/>
    <property type="molecule type" value="Genomic_DNA"/>
</dbReference>
<evidence type="ECO:0000313" key="2">
    <source>
        <dbReference type="EMBL" id="MBB4883295.1"/>
    </source>
</evidence>
<name>A0A4Y8X2P9_9MICC</name>
<proteinExistence type="predicted"/>
<evidence type="ECO:0000313" key="3">
    <source>
        <dbReference type="Proteomes" id="UP000560081"/>
    </source>
</evidence>
<comment type="caution">
    <text evidence="2">The sequence shown here is derived from an EMBL/GenBank/DDBJ whole genome shotgun (WGS) entry which is preliminary data.</text>
</comment>
<protein>
    <submittedName>
        <fullName evidence="2">Spore maturation protein CgeB</fullName>
    </submittedName>
</protein>
<dbReference type="SUPFAM" id="SSF53756">
    <property type="entry name" value="UDP-Glycosyltransferase/glycogen phosphorylase"/>
    <property type="match status" value="1"/>
</dbReference>
<dbReference type="RefSeq" id="WP_135029004.1">
    <property type="nucleotide sequence ID" value="NZ_BMLA01000002.1"/>
</dbReference>
<dbReference type="Pfam" id="PF13524">
    <property type="entry name" value="Glyco_trans_1_2"/>
    <property type="match status" value="1"/>
</dbReference>
<organism evidence="2 3">
    <name type="scientific">Micrococcus flavus</name>
    <dbReference type="NCBI Taxonomy" id="384602"/>
    <lineage>
        <taxon>Bacteria</taxon>
        <taxon>Bacillati</taxon>
        <taxon>Actinomycetota</taxon>
        <taxon>Actinomycetes</taxon>
        <taxon>Micrococcales</taxon>
        <taxon>Micrococcaceae</taxon>
        <taxon>Micrococcus</taxon>
    </lineage>
</organism>
<dbReference type="Proteomes" id="UP000560081">
    <property type="component" value="Unassembled WGS sequence"/>
</dbReference>
<keyword evidence="3" id="KW-1185">Reference proteome</keyword>
<reference evidence="2 3" key="1">
    <citation type="submission" date="2020-08" db="EMBL/GenBank/DDBJ databases">
        <title>Sequencing the genomes of 1000 actinobacteria strains.</title>
        <authorList>
            <person name="Klenk H.-P."/>
        </authorList>
    </citation>
    <scope>NUCLEOTIDE SEQUENCE [LARGE SCALE GENOMIC DNA]</scope>
    <source>
        <strain evidence="2 3">DSM 19079</strain>
    </source>
</reference>
<evidence type="ECO:0000259" key="1">
    <source>
        <dbReference type="Pfam" id="PF13524"/>
    </source>
</evidence>
<feature type="domain" description="Spore protein YkvP/CgeB glycosyl transferase-like" evidence="1">
    <location>
        <begin position="201"/>
        <end position="346"/>
    </location>
</feature>
<dbReference type="OrthoDB" id="5165900at2"/>
<dbReference type="InterPro" id="IPR055259">
    <property type="entry name" value="YkvP/CgeB_Glyco_trans-like"/>
</dbReference>
<accession>A0A4Y8X2P9</accession>